<dbReference type="InterPro" id="IPR036388">
    <property type="entry name" value="WH-like_DNA-bd_sf"/>
</dbReference>
<evidence type="ECO:0000259" key="10">
    <source>
        <dbReference type="PROSITE" id="PS51755"/>
    </source>
</evidence>
<dbReference type="PROSITE" id="PS50110">
    <property type="entry name" value="RESPONSE_REGULATORY"/>
    <property type="match status" value="1"/>
</dbReference>
<protein>
    <submittedName>
        <fullName evidence="11">Response regulator transcription factor</fullName>
    </submittedName>
</protein>
<dbReference type="Gene3D" id="6.10.250.690">
    <property type="match status" value="1"/>
</dbReference>
<evidence type="ECO:0000256" key="4">
    <source>
        <dbReference type="ARBA" id="ARBA00023125"/>
    </source>
</evidence>
<feature type="DNA-binding region" description="OmpR/PhoB-type" evidence="7">
    <location>
        <begin position="152"/>
        <end position="251"/>
    </location>
</feature>
<feature type="domain" description="Response regulatory" evidence="9">
    <location>
        <begin position="6"/>
        <end position="120"/>
    </location>
</feature>
<evidence type="ECO:0000256" key="3">
    <source>
        <dbReference type="ARBA" id="ARBA00023015"/>
    </source>
</evidence>
<feature type="region of interest" description="Disordered" evidence="8">
    <location>
        <begin position="127"/>
        <end position="152"/>
    </location>
</feature>
<evidence type="ECO:0000256" key="2">
    <source>
        <dbReference type="ARBA" id="ARBA00023012"/>
    </source>
</evidence>
<evidence type="ECO:0000256" key="5">
    <source>
        <dbReference type="ARBA" id="ARBA00023163"/>
    </source>
</evidence>
<evidence type="ECO:0000259" key="9">
    <source>
        <dbReference type="PROSITE" id="PS50110"/>
    </source>
</evidence>
<organism evidence="11">
    <name type="scientific">Gracilinema caldarium</name>
    <dbReference type="NCBI Taxonomy" id="215591"/>
    <lineage>
        <taxon>Bacteria</taxon>
        <taxon>Pseudomonadati</taxon>
        <taxon>Spirochaetota</taxon>
        <taxon>Spirochaetia</taxon>
        <taxon>Spirochaetales</taxon>
        <taxon>Breznakiellaceae</taxon>
        <taxon>Gracilinema</taxon>
    </lineage>
</organism>
<proteinExistence type="predicted"/>
<dbReference type="InterPro" id="IPR001867">
    <property type="entry name" value="OmpR/PhoB-type_DNA-bd"/>
</dbReference>
<dbReference type="GO" id="GO:0006355">
    <property type="term" value="P:regulation of DNA-templated transcription"/>
    <property type="evidence" value="ECO:0007669"/>
    <property type="project" value="InterPro"/>
</dbReference>
<keyword evidence="4 7" id="KW-0238">DNA-binding</keyword>
<dbReference type="Pfam" id="PF00072">
    <property type="entry name" value="Response_reg"/>
    <property type="match status" value="1"/>
</dbReference>
<evidence type="ECO:0000256" key="1">
    <source>
        <dbReference type="ARBA" id="ARBA00022553"/>
    </source>
</evidence>
<feature type="domain" description="OmpR/PhoB-type" evidence="10">
    <location>
        <begin position="152"/>
        <end position="251"/>
    </location>
</feature>
<comment type="caution">
    <text evidence="11">The sequence shown here is derived from an EMBL/GenBank/DDBJ whole genome shotgun (WGS) entry which is preliminary data.</text>
</comment>
<evidence type="ECO:0000256" key="6">
    <source>
        <dbReference type="PROSITE-ProRule" id="PRU00169"/>
    </source>
</evidence>
<dbReference type="GO" id="GO:0000976">
    <property type="term" value="F:transcription cis-regulatory region binding"/>
    <property type="evidence" value="ECO:0007669"/>
    <property type="project" value="TreeGrafter"/>
</dbReference>
<dbReference type="InterPro" id="IPR039420">
    <property type="entry name" value="WalR-like"/>
</dbReference>
<gene>
    <name evidence="11" type="ORF">ENS59_01480</name>
</gene>
<dbReference type="SUPFAM" id="SSF46894">
    <property type="entry name" value="C-terminal effector domain of the bipartite response regulators"/>
    <property type="match status" value="1"/>
</dbReference>
<reference evidence="11" key="1">
    <citation type="journal article" date="2020" name="mSystems">
        <title>Genome- and Community-Level Interaction Insights into Carbon Utilization and Element Cycling Functions of Hydrothermarchaeota in Hydrothermal Sediment.</title>
        <authorList>
            <person name="Zhou Z."/>
            <person name="Liu Y."/>
            <person name="Xu W."/>
            <person name="Pan J."/>
            <person name="Luo Z.H."/>
            <person name="Li M."/>
        </authorList>
    </citation>
    <scope>NUCLEOTIDE SEQUENCE [LARGE SCALE GENOMIC DNA]</scope>
    <source>
        <strain evidence="11">SpSt-503</strain>
    </source>
</reference>
<keyword evidence="3" id="KW-0805">Transcription regulation</keyword>
<dbReference type="SUPFAM" id="SSF52172">
    <property type="entry name" value="CheY-like"/>
    <property type="match status" value="1"/>
</dbReference>
<feature type="modified residue" description="4-aspartylphosphate" evidence="6">
    <location>
        <position position="55"/>
    </location>
</feature>
<dbReference type="EMBL" id="DSVL01000045">
    <property type="protein sequence ID" value="HFH28175.1"/>
    <property type="molecule type" value="Genomic_DNA"/>
</dbReference>
<dbReference type="Pfam" id="PF00486">
    <property type="entry name" value="Trans_reg_C"/>
    <property type="match status" value="1"/>
</dbReference>
<keyword evidence="5" id="KW-0804">Transcription</keyword>
<keyword evidence="1 6" id="KW-0597">Phosphoprotein</keyword>
<dbReference type="PROSITE" id="PS51755">
    <property type="entry name" value="OMPR_PHOB"/>
    <property type="match status" value="1"/>
</dbReference>
<sequence length="251" mass="27902">MNKAKHLLLVEDEPGLILTISDRLAAEGYHLDTAKDGKTGFDMAKNHSYDLILLDVMLPEKSGYDICRDLRASGMSTPILMLTARSQIIDRVLGLKLGADDYLCKPFDMNELLARIEALLRRIPSAEPSLPQGSSSPSGSNPVPGTSTETRRGVETYTHFTVDFQKGTVESRGVVQNLSSQEYKLLAYLTRHPGEIITRDTLLDAVWGYGNETTTRTVDVHIAWLRKKIGDSEPAPYHIQTIRGLGYRFIP</sequence>
<dbReference type="InterPro" id="IPR011006">
    <property type="entry name" value="CheY-like_superfamily"/>
</dbReference>
<dbReference type="CDD" id="cd00383">
    <property type="entry name" value="trans_reg_C"/>
    <property type="match status" value="1"/>
</dbReference>
<name>A0A7C3EEI9_9SPIR</name>
<dbReference type="GO" id="GO:0032993">
    <property type="term" value="C:protein-DNA complex"/>
    <property type="evidence" value="ECO:0007669"/>
    <property type="project" value="TreeGrafter"/>
</dbReference>
<evidence type="ECO:0000256" key="8">
    <source>
        <dbReference type="SAM" id="MobiDB-lite"/>
    </source>
</evidence>
<dbReference type="SMART" id="SM00448">
    <property type="entry name" value="REC"/>
    <property type="match status" value="1"/>
</dbReference>
<dbReference type="Gene3D" id="1.10.10.10">
    <property type="entry name" value="Winged helix-like DNA-binding domain superfamily/Winged helix DNA-binding domain"/>
    <property type="match status" value="1"/>
</dbReference>
<accession>A0A7C3EEI9</accession>
<evidence type="ECO:0000313" key="11">
    <source>
        <dbReference type="EMBL" id="HFH28175.1"/>
    </source>
</evidence>
<feature type="compositionally biased region" description="Low complexity" evidence="8">
    <location>
        <begin position="127"/>
        <end position="147"/>
    </location>
</feature>
<dbReference type="PANTHER" id="PTHR48111">
    <property type="entry name" value="REGULATOR OF RPOS"/>
    <property type="match status" value="1"/>
</dbReference>
<dbReference type="FunFam" id="3.40.50.2300:FF:000001">
    <property type="entry name" value="DNA-binding response regulator PhoB"/>
    <property type="match status" value="1"/>
</dbReference>
<keyword evidence="2" id="KW-0902">Two-component regulatory system</keyword>
<dbReference type="SMART" id="SM00862">
    <property type="entry name" value="Trans_reg_C"/>
    <property type="match status" value="1"/>
</dbReference>
<dbReference type="GO" id="GO:0000156">
    <property type="term" value="F:phosphorelay response regulator activity"/>
    <property type="evidence" value="ECO:0007669"/>
    <property type="project" value="TreeGrafter"/>
</dbReference>
<dbReference type="InterPro" id="IPR001789">
    <property type="entry name" value="Sig_transdc_resp-reg_receiver"/>
</dbReference>
<evidence type="ECO:0000256" key="7">
    <source>
        <dbReference type="PROSITE-ProRule" id="PRU01091"/>
    </source>
</evidence>
<dbReference type="PANTHER" id="PTHR48111:SF1">
    <property type="entry name" value="TWO-COMPONENT RESPONSE REGULATOR ORR33"/>
    <property type="match status" value="1"/>
</dbReference>
<dbReference type="Gene3D" id="3.40.50.2300">
    <property type="match status" value="1"/>
</dbReference>
<dbReference type="AlphaFoldDB" id="A0A7C3EEI9"/>
<dbReference type="GO" id="GO:0005829">
    <property type="term" value="C:cytosol"/>
    <property type="evidence" value="ECO:0007669"/>
    <property type="project" value="TreeGrafter"/>
</dbReference>
<dbReference type="InterPro" id="IPR016032">
    <property type="entry name" value="Sig_transdc_resp-reg_C-effctor"/>
</dbReference>